<dbReference type="Gene3D" id="1.20.1250.20">
    <property type="entry name" value="MFS general substrate transporter like domains"/>
    <property type="match status" value="2"/>
</dbReference>
<comment type="caution">
    <text evidence="7">The sequence shown here is derived from an EMBL/GenBank/DDBJ whole genome shotgun (WGS) entry which is preliminary data.</text>
</comment>
<accession>A0ABQ6K5S0</accession>
<feature type="transmembrane region" description="Helical" evidence="5">
    <location>
        <begin position="140"/>
        <end position="159"/>
    </location>
</feature>
<keyword evidence="3 5" id="KW-1133">Transmembrane helix</keyword>
<dbReference type="Proteomes" id="UP001157034">
    <property type="component" value="Unassembled WGS sequence"/>
</dbReference>
<evidence type="ECO:0000256" key="3">
    <source>
        <dbReference type="ARBA" id="ARBA00022989"/>
    </source>
</evidence>
<feature type="domain" description="Major facilitator superfamily (MFS) profile" evidence="6">
    <location>
        <begin position="14"/>
        <end position="404"/>
    </location>
</feature>
<feature type="transmembrane region" description="Helical" evidence="5">
    <location>
        <begin position="315"/>
        <end position="335"/>
    </location>
</feature>
<feature type="transmembrane region" description="Helical" evidence="5">
    <location>
        <begin position="78"/>
        <end position="101"/>
    </location>
</feature>
<feature type="transmembrane region" description="Helical" evidence="5">
    <location>
        <begin position="20"/>
        <end position="43"/>
    </location>
</feature>
<evidence type="ECO:0000256" key="4">
    <source>
        <dbReference type="ARBA" id="ARBA00023136"/>
    </source>
</evidence>
<gene>
    <name evidence="7" type="primary">yddS</name>
    <name evidence="7" type="ORF">GCM10025881_09550</name>
</gene>
<dbReference type="RefSeq" id="WP_284253138.1">
    <property type="nucleotide sequence ID" value="NZ_BAAAQO010000003.1"/>
</dbReference>
<evidence type="ECO:0000313" key="8">
    <source>
        <dbReference type="Proteomes" id="UP001157034"/>
    </source>
</evidence>
<dbReference type="PANTHER" id="PTHR23534">
    <property type="entry name" value="MFS PERMEASE"/>
    <property type="match status" value="1"/>
</dbReference>
<dbReference type="SUPFAM" id="SSF103473">
    <property type="entry name" value="MFS general substrate transporter"/>
    <property type="match status" value="1"/>
</dbReference>
<dbReference type="Pfam" id="PF07690">
    <property type="entry name" value="MFS_1"/>
    <property type="match status" value="1"/>
</dbReference>
<name>A0ABQ6K5S0_9MICO</name>
<dbReference type="PANTHER" id="PTHR23534:SF1">
    <property type="entry name" value="MAJOR FACILITATOR SUPERFAMILY PROTEIN"/>
    <property type="match status" value="1"/>
</dbReference>
<evidence type="ECO:0000256" key="2">
    <source>
        <dbReference type="ARBA" id="ARBA00022692"/>
    </source>
</evidence>
<dbReference type="InterPro" id="IPR011701">
    <property type="entry name" value="MFS"/>
</dbReference>
<comment type="subcellular location">
    <subcellularLocation>
        <location evidence="1">Cell membrane</location>
        <topology evidence="1">Multi-pass membrane protein</topology>
    </subcellularLocation>
</comment>
<protein>
    <submittedName>
        <fullName evidence="7">MFS-type transporter YddS</fullName>
    </submittedName>
</protein>
<evidence type="ECO:0000256" key="1">
    <source>
        <dbReference type="ARBA" id="ARBA00004651"/>
    </source>
</evidence>
<keyword evidence="4 5" id="KW-0472">Membrane</keyword>
<organism evidence="7 8">
    <name type="scientific">Pseudolysinimonas kribbensis</name>
    <dbReference type="NCBI Taxonomy" id="433641"/>
    <lineage>
        <taxon>Bacteria</taxon>
        <taxon>Bacillati</taxon>
        <taxon>Actinomycetota</taxon>
        <taxon>Actinomycetes</taxon>
        <taxon>Micrococcales</taxon>
        <taxon>Microbacteriaceae</taxon>
        <taxon>Pseudolysinimonas</taxon>
    </lineage>
</organism>
<proteinExistence type="predicted"/>
<feature type="transmembrane region" description="Helical" evidence="5">
    <location>
        <begin position="379"/>
        <end position="397"/>
    </location>
</feature>
<sequence>MSERVDRARLHRRVRVSLIIGQAMAGVGMGGTLSAGSLLIAHVTGSDAWAGMAATLTTLGAAAAALPLAALARRHGRAPALTTGGVVAAAGAALGVLAAVLGSVAPLFIAMVLIGVGTAVNLQSRFAATDLSDPRSRARDLAIVVWATTVGAVLGPNLIDPADRFGQGIGLPPLAGPFLVTLLAQLLAAVVYVIGIRPDPLRFAARAAAAAGPAAAGSPPDRNGVTTGIVALAASHATMVSVMSMTPVHIQELGGGLVVIGFTISLHVAGMYGLSPVFGILADRVGRERAILVGQGLLLLSLVCVGAGARSEALVMLGLVLLGLGWSASTVAAAALVSESAAPERRTSVQGRSDLIMSASGAVGGALAGVAVATLGYAALAFIALALVFAVLATVGFRAGRGRREQPLAGAAAAELIPLDPDVIREELP</sequence>
<dbReference type="InterPro" id="IPR036259">
    <property type="entry name" value="MFS_trans_sf"/>
</dbReference>
<feature type="transmembrane region" description="Helical" evidence="5">
    <location>
        <begin position="49"/>
        <end position="71"/>
    </location>
</feature>
<reference evidence="8" key="1">
    <citation type="journal article" date="2019" name="Int. J. Syst. Evol. Microbiol.">
        <title>The Global Catalogue of Microorganisms (GCM) 10K type strain sequencing project: providing services to taxonomists for standard genome sequencing and annotation.</title>
        <authorList>
            <consortium name="The Broad Institute Genomics Platform"/>
            <consortium name="The Broad Institute Genome Sequencing Center for Infectious Disease"/>
            <person name="Wu L."/>
            <person name="Ma J."/>
        </authorList>
    </citation>
    <scope>NUCLEOTIDE SEQUENCE [LARGE SCALE GENOMIC DNA]</scope>
    <source>
        <strain evidence="8">NBRC 108894</strain>
    </source>
</reference>
<feature type="transmembrane region" description="Helical" evidence="5">
    <location>
        <begin position="107"/>
        <end position="128"/>
    </location>
</feature>
<feature type="transmembrane region" description="Helical" evidence="5">
    <location>
        <begin position="256"/>
        <end position="278"/>
    </location>
</feature>
<feature type="transmembrane region" description="Helical" evidence="5">
    <location>
        <begin position="290"/>
        <end position="309"/>
    </location>
</feature>
<keyword evidence="2 5" id="KW-0812">Transmembrane</keyword>
<keyword evidence="8" id="KW-1185">Reference proteome</keyword>
<feature type="transmembrane region" description="Helical" evidence="5">
    <location>
        <begin position="174"/>
        <end position="196"/>
    </location>
</feature>
<evidence type="ECO:0000313" key="7">
    <source>
        <dbReference type="EMBL" id="GMA94131.1"/>
    </source>
</evidence>
<evidence type="ECO:0000259" key="6">
    <source>
        <dbReference type="PROSITE" id="PS50850"/>
    </source>
</evidence>
<evidence type="ECO:0000256" key="5">
    <source>
        <dbReference type="SAM" id="Phobius"/>
    </source>
</evidence>
<dbReference type="PROSITE" id="PS50850">
    <property type="entry name" value="MFS"/>
    <property type="match status" value="1"/>
</dbReference>
<dbReference type="InterPro" id="IPR020846">
    <property type="entry name" value="MFS_dom"/>
</dbReference>
<dbReference type="EMBL" id="BSVB01000001">
    <property type="protein sequence ID" value="GMA94131.1"/>
    <property type="molecule type" value="Genomic_DNA"/>
</dbReference>